<evidence type="ECO:0000256" key="1">
    <source>
        <dbReference type="SAM" id="SignalP"/>
    </source>
</evidence>
<dbReference type="EMBL" id="WXEW01000007">
    <property type="protein sequence ID" value="NAS24640.1"/>
    <property type="molecule type" value="Genomic_DNA"/>
</dbReference>
<keyword evidence="4" id="KW-1185">Reference proteome</keyword>
<feature type="chain" id="PRO_5038642260" evidence="1">
    <location>
        <begin position="22"/>
        <end position="306"/>
    </location>
</feature>
<dbReference type="Pfam" id="PF04069">
    <property type="entry name" value="OpuAC"/>
    <property type="match status" value="1"/>
</dbReference>
<dbReference type="GO" id="GO:0022857">
    <property type="term" value="F:transmembrane transporter activity"/>
    <property type="evidence" value="ECO:0007669"/>
    <property type="project" value="InterPro"/>
</dbReference>
<accession>A0A7C9J5U8</accession>
<dbReference type="Proteomes" id="UP000479526">
    <property type="component" value="Unassembled WGS sequence"/>
</dbReference>
<feature type="signal peptide" evidence="1">
    <location>
        <begin position="1"/>
        <end position="21"/>
    </location>
</feature>
<dbReference type="SUPFAM" id="SSF53850">
    <property type="entry name" value="Periplasmic binding protein-like II"/>
    <property type="match status" value="1"/>
</dbReference>
<sequence length="306" mass="31695">MYVKRALVTALAAVFALSACGGGGGDPLAQATPSAPAASGGSAAASTVVVGSFNFPESVLLGSIYAQALQAKGVTVEEKPNIGSREVVFDQIKSGGLTVLPEYVGSLLAFVDPAATAKSTDDVVAGLKAKLPPEVEILTPAAAQDGNSLTVTKAFAAEKSLTTIEDLAKISKDLVVGGPPEFKERQEENFKNTYGLEFKSWEPTAETTADAIKSGTIQVGNVFTTDPKILLNDLVSLQDNKNAFAADNIAPLVFKAGADDTVKTTLDAVSAKLTTEGLLELMKQVAVDKADPPVVAKDWLTKNGLL</sequence>
<organism evidence="3 4">
    <name type="scientific">Herbidospora solisilvae</name>
    <dbReference type="NCBI Taxonomy" id="2696284"/>
    <lineage>
        <taxon>Bacteria</taxon>
        <taxon>Bacillati</taxon>
        <taxon>Actinomycetota</taxon>
        <taxon>Actinomycetes</taxon>
        <taxon>Streptosporangiales</taxon>
        <taxon>Streptosporangiaceae</taxon>
        <taxon>Herbidospora</taxon>
    </lineage>
</organism>
<dbReference type="InterPro" id="IPR007210">
    <property type="entry name" value="ABC_Gly_betaine_transp_sub-bd"/>
</dbReference>
<name>A0A7C9J5U8_9ACTN</name>
<proteinExistence type="predicted"/>
<evidence type="ECO:0000313" key="3">
    <source>
        <dbReference type="EMBL" id="NAS24640.1"/>
    </source>
</evidence>
<reference evidence="3 4" key="1">
    <citation type="submission" date="2020-01" db="EMBL/GenBank/DDBJ databases">
        <title>Herbidospora sp. NEAU-GS84 nov., a novel actinomycete isolated from soil.</title>
        <authorList>
            <person name="Han L."/>
        </authorList>
    </citation>
    <scope>NUCLEOTIDE SEQUENCE [LARGE SCALE GENOMIC DNA]</scope>
    <source>
        <strain evidence="3 4">NEAU-GS84</strain>
    </source>
</reference>
<dbReference type="PROSITE" id="PS51257">
    <property type="entry name" value="PROKAR_LIPOPROTEIN"/>
    <property type="match status" value="1"/>
</dbReference>
<dbReference type="AlphaFoldDB" id="A0A7C9J5U8"/>
<dbReference type="CDD" id="cd13606">
    <property type="entry name" value="PBP2_ProX_like"/>
    <property type="match status" value="1"/>
</dbReference>
<keyword evidence="1" id="KW-0732">Signal</keyword>
<evidence type="ECO:0000313" key="4">
    <source>
        <dbReference type="Proteomes" id="UP000479526"/>
    </source>
</evidence>
<feature type="domain" description="ABC-type glycine betaine transport system substrate-binding" evidence="2">
    <location>
        <begin position="47"/>
        <end position="302"/>
    </location>
</feature>
<dbReference type="GO" id="GO:0043190">
    <property type="term" value="C:ATP-binding cassette (ABC) transporter complex"/>
    <property type="evidence" value="ECO:0007669"/>
    <property type="project" value="InterPro"/>
</dbReference>
<evidence type="ECO:0000259" key="2">
    <source>
        <dbReference type="Pfam" id="PF04069"/>
    </source>
</evidence>
<dbReference type="Gene3D" id="3.40.190.120">
    <property type="entry name" value="Osmoprotection protein (prox), domain 2"/>
    <property type="match status" value="1"/>
</dbReference>
<protein>
    <submittedName>
        <fullName evidence="3">Glycine/betaine ABC transporter substrate-binding protein</fullName>
    </submittedName>
</protein>
<gene>
    <name evidence="3" type="ORF">GT755_23480</name>
</gene>
<comment type="caution">
    <text evidence="3">The sequence shown here is derived from an EMBL/GenBank/DDBJ whole genome shotgun (WGS) entry which is preliminary data.</text>
</comment>
<dbReference type="Gene3D" id="3.40.190.10">
    <property type="entry name" value="Periplasmic binding protein-like II"/>
    <property type="match status" value="1"/>
</dbReference>